<evidence type="ECO:0000313" key="2">
    <source>
        <dbReference type="Proteomes" id="UP000315914"/>
    </source>
</evidence>
<dbReference type="Proteomes" id="UP000315914">
    <property type="component" value="Unassembled WGS sequence"/>
</dbReference>
<proteinExistence type="predicted"/>
<name>A0A560KL00_9BRAD</name>
<sequence length="125" mass="13804">MAEKGKPSGSWRPQCEADHYIRCPICGELLDMRDLGEVLDHLHGQEIEEEPMQPCTICDDTGWVCENHPDRPWDGPRGCTCGGAGVPCPAWVLQMERCRACPKASVSRSTRTAGVNNGSKPFLKH</sequence>
<protein>
    <submittedName>
        <fullName evidence="1">Uncharacterized protein</fullName>
    </submittedName>
</protein>
<dbReference type="AlphaFoldDB" id="A0A560KL00"/>
<dbReference type="EMBL" id="VITW01000001">
    <property type="protein sequence ID" value="TWB83886.1"/>
    <property type="molecule type" value="Genomic_DNA"/>
</dbReference>
<gene>
    <name evidence="1" type="ORF">FBZ95_101325</name>
</gene>
<dbReference type="RefSeq" id="WP_167523397.1">
    <property type="nucleotide sequence ID" value="NZ_LWIG01000033.1"/>
</dbReference>
<reference evidence="1 2" key="1">
    <citation type="submission" date="2019-06" db="EMBL/GenBank/DDBJ databases">
        <title>Genomic Encyclopedia of Type Strains, Phase IV (KMG-V): Genome sequencing to study the core and pangenomes of soil and plant-associated prokaryotes.</title>
        <authorList>
            <person name="Whitman W."/>
        </authorList>
    </citation>
    <scope>NUCLEOTIDE SEQUENCE [LARGE SCALE GENOMIC DNA]</scope>
    <source>
        <strain evidence="1 2">BR 10556</strain>
    </source>
</reference>
<comment type="caution">
    <text evidence="1">The sequence shown here is derived from an EMBL/GenBank/DDBJ whole genome shotgun (WGS) entry which is preliminary data.</text>
</comment>
<organism evidence="1 2">
    <name type="scientific">Bradyrhizobium sacchari</name>
    <dbReference type="NCBI Taxonomy" id="1399419"/>
    <lineage>
        <taxon>Bacteria</taxon>
        <taxon>Pseudomonadati</taxon>
        <taxon>Pseudomonadota</taxon>
        <taxon>Alphaproteobacteria</taxon>
        <taxon>Hyphomicrobiales</taxon>
        <taxon>Nitrobacteraceae</taxon>
        <taxon>Bradyrhizobium</taxon>
    </lineage>
</organism>
<keyword evidence="2" id="KW-1185">Reference proteome</keyword>
<accession>A0A560KL00</accession>
<evidence type="ECO:0000313" key="1">
    <source>
        <dbReference type="EMBL" id="TWB83886.1"/>
    </source>
</evidence>